<accession>A0A3M7U0B3</accession>
<feature type="transmembrane region" description="Helical" evidence="8">
    <location>
        <begin position="147"/>
        <end position="164"/>
    </location>
</feature>
<dbReference type="EMBL" id="RHIB01000001">
    <property type="protein sequence ID" value="RNA70592.1"/>
    <property type="molecule type" value="Genomic_DNA"/>
</dbReference>
<feature type="domain" description="EamA" evidence="9">
    <location>
        <begin position="2"/>
        <end position="141"/>
    </location>
</feature>
<gene>
    <name evidence="10" type="primary">rarD</name>
    <name evidence="10" type="ORF">EBO34_04790</name>
</gene>
<reference evidence="10 11" key="1">
    <citation type="submission" date="2018-10" db="EMBL/GenBank/DDBJ databases">
        <title>Bacillus Keqinensis sp. nov., a moderately halophilic bacterium isolated from a saline-alkaline lake.</title>
        <authorList>
            <person name="Wang H."/>
        </authorList>
    </citation>
    <scope>NUCLEOTIDE SEQUENCE [LARGE SCALE GENOMIC DNA]</scope>
    <source>
        <strain evidence="10 11">KQ-3</strain>
    </source>
</reference>
<evidence type="ECO:0000256" key="1">
    <source>
        <dbReference type="ARBA" id="ARBA00004651"/>
    </source>
</evidence>
<sequence length="299" mass="32831">MGITAGTGAYMIWGFLPIYWKYLGHVPPAEILAHRIIWSLLFMCIVIVILNKGKELLEDLAYLKTHPKITAGLILASLFISANWLTYIWAVANDSIIEASLGYYINPLVSVFLGVVFLKEKVNFWQKTSFVLAAAGVLILTLSFEGVPAAAILLALSFAFYGLVKKLTKIGAFTGLTLETLVLAPVSIGYLFYIHEDAGSAFYGGDVTMPLLIGAGAVTAVPLLLFGIGAKKIPLSMIGILQYIAPTIMLFLGVFSYSETFQFVHLFSFSVIWFALILYSFSNTKWLNRFNPASKSLSQ</sequence>
<dbReference type="NCBIfam" id="TIGR00688">
    <property type="entry name" value="rarD"/>
    <property type="match status" value="1"/>
</dbReference>
<evidence type="ECO:0000256" key="3">
    <source>
        <dbReference type="ARBA" id="ARBA00022448"/>
    </source>
</evidence>
<evidence type="ECO:0000313" key="11">
    <source>
        <dbReference type="Proteomes" id="UP000278746"/>
    </source>
</evidence>
<keyword evidence="11" id="KW-1185">Reference proteome</keyword>
<dbReference type="Proteomes" id="UP000278746">
    <property type="component" value="Unassembled WGS sequence"/>
</dbReference>
<dbReference type="InterPro" id="IPR004626">
    <property type="entry name" value="RarD"/>
</dbReference>
<keyword evidence="4" id="KW-1003">Cell membrane</keyword>
<evidence type="ECO:0000256" key="5">
    <source>
        <dbReference type="ARBA" id="ARBA00022692"/>
    </source>
</evidence>
<name>A0A3M7U0B3_9BACI</name>
<feature type="transmembrane region" description="Helical" evidence="8">
    <location>
        <begin position="263"/>
        <end position="281"/>
    </location>
</feature>
<feature type="transmembrane region" description="Helical" evidence="8">
    <location>
        <begin position="31"/>
        <end position="50"/>
    </location>
</feature>
<dbReference type="PANTHER" id="PTHR22911:SF137">
    <property type="entry name" value="SOLUTE CARRIER FAMILY 35 MEMBER G2-RELATED"/>
    <property type="match status" value="1"/>
</dbReference>
<evidence type="ECO:0000256" key="6">
    <source>
        <dbReference type="ARBA" id="ARBA00022989"/>
    </source>
</evidence>
<dbReference type="PANTHER" id="PTHR22911">
    <property type="entry name" value="ACYL-MALONYL CONDENSING ENZYME-RELATED"/>
    <property type="match status" value="1"/>
</dbReference>
<keyword evidence="5 8" id="KW-0812">Transmembrane</keyword>
<feature type="transmembrane region" description="Helical" evidence="8">
    <location>
        <begin position="207"/>
        <end position="228"/>
    </location>
</feature>
<dbReference type="InterPro" id="IPR037185">
    <property type="entry name" value="EmrE-like"/>
</dbReference>
<evidence type="ECO:0000256" key="2">
    <source>
        <dbReference type="ARBA" id="ARBA00007362"/>
    </source>
</evidence>
<dbReference type="OrthoDB" id="369870at2"/>
<evidence type="ECO:0000256" key="4">
    <source>
        <dbReference type="ARBA" id="ARBA00022475"/>
    </source>
</evidence>
<organism evidence="10 11">
    <name type="scientific">Alteribacter keqinensis</name>
    <dbReference type="NCBI Taxonomy" id="2483800"/>
    <lineage>
        <taxon>Bacteria</taxon>
        <taxon>Bacillati</taxon>
        <taxon>Bacillota</taxon>
        <taxon>Bacilli</taxon>
        <taxon>Bacillales</taxon>
        <taxon>Bacillaceae</taxon>
        <taxon>Alteribacter</taxon>
    </lineage>
</organism>
<dbReference type="InterPro" id="IPR000620">
    <property type="entry name" value="EamA_dom"/>
</dbReference>
<evidence type="ECO:0000313" key="10">
    <source>
        <dbReference type="EMBL" id="RNA70592.1"/>
    </source>
</evidence>
<dbReference type="GO" id="GO:0005886">
    <property type="term" value="C:plasma membrane"/>
    <property type="evidence" value="ECO:0007669"/>
    <property type="project" value="UniProtKB-SubCell"/>
</dbReference>
<keyword evidence="6 8" id="KW-1133">Transmembrane helix</keyword>
<dbReference type="SUPFAM" id="SSF103481">
    <property type="entry name" value="Multidrug resistance efflux transporter EmrE"/>
    <property type="match status" value="1"/>
</dbReference>
<feature type="transmembrane region" description="Helical" evidence="8">
    <location>
        <begin position="96"/>
        <end position="117"/>
    </location>
</feature>
<protein>
    <submittedName>
        <fullName evidence="10">EamA family transporter RarD</fullName>
    </submittedName>
</protein>
<proteinExistence type="inferred from homology"/>
<keyword evidence="7 8" id="KW-0472">Membrane</keyword>
<comment type="similarity">
    <text evidence="2">Belongs to the EamA transporter family.</text>
</comment>
<feature type="transmembrane region" description="Helical" evidence="8">
    <location>
        <begin position="240"/>
        <end position="257"/>
    </location>
</feature>
<comment type="subcellular location">
    <subcellularLocation>
        <location evidence="1">Cell membrane</location>
        <topology evidence="1">Multi-pass membrane protein</topology>
    </subcellularLocation>
</comment>
<keyword evidence="3" id="KW-0813">Transport</keyword>
<evidence type="ECO:0000256" key="7">
    <source>
        <dbReference type="ARBA" id="ARBA00023136"/>
    </source>
</evidence>
<feature type="transmembrane region" description="Helical" evidence="8">
    <location>
        <begin position="176"/>
        <end position="195"/>
    </location>
</feature>
<comment type="caution">
    <text evidence="10">The sequence shown here is derived from an EMBL/GenBank/DDBJ whole genome shotgun (WGS) entry which is preliminary data.</text>
</comment>
<evidence type="ECO:0000259" key="9">
    <source>
        <dbReference type="Pfam" id="PF00892"/>
    </source>
</evidence>
<evidence type="ECO:0000256" key="8">
    <source>
        <dbReference type="SAM" id="Phobius"/>
    </source>
</evidence>
<feature type="transmembrane region" description="Helical" evidence="8">
    <location>
        <begin position="71"/>
        <end position="90"/>
    </location>
</feature>
<dbReference type="Pfam" id="PF00892">
    <property type="entry name" value="EamA"/>
    <property type="match status" value="1"/>
</dbReference>
<dbReference type="AlphaFoldDB" id="A0A3M7U0B3"/>